<evidence type="ECO:0000313" key="3">
    <source>
        <dbReference type="Proteomes" id="UP000605992"/>
    </source>
</evidence>
<accession>A0A8J3UZ00</accession>
<feature type="chain" id="PRO_5035259514" description="WD40 repeat domain-containing protein" evidence="1">
    <location>
        <begin position="31"/>
        <end position="319"/>
    </location>
</feature>
<dbReference type="SUPFAM" id="SSF101908">
    <property type="entry name" value="Putative isomerase YbhE"/>
    <property type="match status" value="1"/>
</dbReference>
<proteinExistence type="predicted"/>
<sequence>MIARVKIATGVAASIAVGALALSMVTPAQASQPAQVRSAAGAAAVAVPPTFTATLARSYDTFDANQAVAVDKKYFYVVDNRKITKHDKATGKPLLQFVSDSSGPIIHMDSGVVVGDKLYAAHSNYDQSPMESSIEVFDTKTMRHIDTYSFGIYRGSLTWLDRHDGAWWAGFANYDQVPDGETEPYGGTDNTQIVKMDDDFQVVESWNIPKTILDRFKPMSNSGGSWGPDGRLWLTGHDLGEAYVMKLPSAGAELQWVATVTLPSVEGQGIAWDRSGGTPKLWAIKRSTSQALSFTVPFRSIGDPETQTWQVFGPGHFQQ</sequence>
<dbReference type="AlphaFoldDB" id="A0A8J3UZ00"/>
<evidence type="ECO:0000313" key="2">
    <source>
        <dbReference type="EMBL" id="GII52437.1"/>
    </source>
</evidence>
<organism evidence="2 3">
    <name type="scientific">Planotetraspora thailandica</name>
    <dbReference type="NCBI Taxonomy" id="487172"/>
    <lineage>
        <taxon>Bacteria</taxon>
        <taxon>Bacillati</taxon>
        <taxon>Actinomycetota</taxon>
        <taxon>Actinomycetes</taxon>
        <taxon>Streptosporangiales</taxon>
        <taxon>Streptosporangiaceae</taxon>
        <taxon>Planotetraspora</taxon>
    </lineage>
</organism>
<comment type="caution">
    <text evidence="2">The sequence shown here is derived from an EMBL/GenBank/DDBJ whole genome shotgun (WGS) entry which is preliminary data.</text>
</comment>
<keyword evidence="1" id="KW-0732">Signal</keyword>
<gene>
    <name evidence="2" type="ORF">Pth03_08260</name>
</gene>
<dbReference type="RefSeq" id="WP_377355195.1">
    <property type="nucleotide sequence ID" value="NZ_JBHLUG010000029.1"/>
</dbReference>
<feature type="signal peptide" evidence="1">
    <location>
        <begin position="1"/>
        <end position="30"/>
    </location>
</feature>
<dbReference type="Proteomes" id="UP000605992">
    <property type="component" value="Unassembled WGS sequence"/>
</dbReference>
<reference evidence="2" key="1">
    <citation type="submission" date="2021-01" db="EMBL/GenBank/DDBJ databases">
        <title>Whole genome shotgun sequence of Planotetraspora thailandica NBRC 104271.</title>
        <authorList>
            <person name="Komaki H."/>
            <person name="Tamura T."/>
        </authorList>
    </citation>
    <scope>NUCLEOTIDE SEQUENCE</scope>
    <source>
        <strain evidence="2">NBRC 104271</strain>
    </source>
</reference>
<evidence type="ECO:0008006" key="4">
    <source>
        <dbReference type="Google" id="ProtNLM"/>
    </source>
</evidence>
<dbReference type="EMBL" id="BOOR01000005">
    <property type="protein sequence ID" value="GII52437.1"/>
    <property type="molecule type" value="Genomic_DNA"/>
</dbReference>
<keyword evidence="3" id="KW-1185">Reference proteome</keyword>
<protein>
    <recommendedName>
        <fullName evidence="4">WD40 repeat domain-containing protein</fullName>
    </recommendedName>
</protein>
<evidence type="ECO:0000256" key="1">
    <source>
        <dbReference type="SAM" id="SignalP"/>
    </source>
</evidence>
<name>A0A8J3UZ00_9ACTN</name>